<evidence type="ECO:0000259" key="9">
    <source>
        <dbReference type="Pfam" id="PF16837"/>
    </source>
</evidence>
<protein>
    <submittedName>
        <fullName evidence="10">Splicing factor</fullName>
    </submittedName>
</protein>
<sequence length="516" mass="59051">MSSTLLEQTRAHHEEIEKLERLIARDWLTNESQAHKDKLYQGHRVKGFLEAIASTSGKLVEIYEDADGARKEEIAALGGLQAENQNVFSAYYDRMKEIRDYHRRHPSARTVEQEDLDAHIKAEPPVYFTGEEALGRFLDLHELHAAFINAKFGPKDGDEEEREYMRYLDTFHQLDSIPRHFKSSKQYRDYLSSLLAYLRSFYERTEPLKDVTQLLSKVEAEFQNQWAAGTVPGWEGASEAGPKASENVLDVEAYDSVQELLEVGTERIKETLEHFGLKVGGTPEQRAARLLLLKDTPLEELDAKHFAKGRRPPKKGAQANGGGDAGREKGAYETALQEAQVRKFCELLKQVISDTRGHVEMKYAQTAEEQDKDLEEQDASGGEESDEDDEQIYNPLKLPMGPDGKPIPYWLYKLHGLNQEFRCEICGDASYWGRRAYERHFREWQHQHGMKVLGIPNTKQFNEITVIADALALHKAMQEKSGTAVWKPDVEEEYEDSQGNVYNKKEYTDLQRQGLI</sequence>
<dbReference type="Pfam" id="PF13297">
    <property type="entry name" value="SDE2_2C"/>
    <property type="match status" value="1"/>
</dbReference>
<dbReference type="Pfam" id="PF11931">
    <property type="entry name" value="SF3a60_Prp9_C"/>
    <property type="match status" value="1"/>
</dbReference>
<dbReference type="PANTHER" id="PTHR12786:SF2">
    <property type="entry name" value="SPLICING FACTOR 3A SUBUNIT 3"/>
    <property type="match status" value="1"/>
</dbReference>
<evidence type="ECO:0000259" key="6">
    <source>
        <dbReference type="Pfam" id="PF11931"/>
    </source>
</evidence>
<feature type="compositionally biased region" description="Acidic residues" evidence="5">
    <location>
        <begin position="368"/>
        <end position="391"/>
    </location>
</feature>
<dbReference type="AlphaFoldDB" id="A0A1Y1HMM0"/>
<evidence type="ECO:0000256" key="3">
    <source>
        <dbReference type="ARBA" id="ARBA00023187"/>
    </source>
</evidence>
<feature type="region of interest" description="Disordered" evidence="5">
    <location>
        <begin position="304"/>
        <end position="328"/>
    </location>
</feature>
<dbReference type="GO" id="GO:0003723">
    <property type="term" value="F:RNA binding"/>
    <property type="evidence" value="ECO:0000318"/>
    <property type="project" value="GO_Central"/>
</dbReference>
<dbReference type="InterPro" id="IPR024598">
    <property type="entry name" value="SF3a60/Prp9_C"/>
</dbReference>
<accession>A0A1Y1HMM0</accession>
<evidence type="ECO:0000259" key="7">
    <source>
        <dbReference type="Pfam" id="PF12108"/>
    </source>
</evidence>
<dbReference type="STRING" id="105231.A0A1Y1HMM0"/>
<name>A0A1Y1HMM0_KLENI</name>
<dbReference type="InterPro" id="IPR031774">
    <property type="entry name" value="SF3A3_dom"/>
</dbReference>
<dbReference type="OMA" id="GPKAFQK"/>
<dbReference type="InterPro" id="IPR025086">
    <property type="entry name" value="SDE2/SF3A3_SAP"/>
</dbReference>
<keyword evidence="2" id="KW-0507">mRNA processing</keyword>
<evidence type="ECO:0000256" key="4">
    <source>
        <dbReference type="ARBA" id="ARBA00023242"/>
    </source>
</evidence>
<dbReference type="EMBL" id="DF236976">
    <property type="protein sequence ID" value="GAQ79253.1"/>
    <property type="molecule type" value="Genomic_DNA"/>
</dbReference>
<dbReference type="Pfam" id="PF16837">
    <property type="entry name" value="SF3A3"/>
    <property type="match status" value="1"/>
</dbReference>
<dbReference type="Pfam" id="PF12108">
    <property type="entry name" value="SF3a60_bindingd"/>
    <property type="match status" value="1"/>
</dbReference>
<evidence type="ECO:0000256" key="5">
    <source>
        <dbReference type="SAM" id="MobiDB-lite"/>
    </source>
</evidence>
<evidence type="ECO:0000313" key="10">
    <source>
        <dbReference type="EMBL" id="GAQ79253.1"/>
    </source>
</evidence>
<feature type="domain" description="SDE2/SF3A3 SAP" evidence="8">
    <location>
        <begin position="230"/>
        <end position="308"/>
    </location>
</feature>
<keyword evidence="4" id="KW-0539">Nucleus</keyword>
<feature type="domain" description="SF3A3" evidence="9">
    <location>
        <begin position="127"/>
        <end position="180"/>
    </location>
</feature>
<evidence type="ECO:0000256" key="2">
    <source>
        <dbReference type="ARBA" id="ARBA00022664"/>
    </source>
</evidence>
<feature type="region of interest" description="Disordered" evidence="5">
    <location>
        <begin position="365"/>
        <end position="393"/>
    </location>
</feature>
<dbReference type="InterPro" id="IPR051421">
    <property type="entry name" value="RNA_Proc_DNA_Dmg_Regulator"/>
</dbReference>
<organism evidence="10 11">
    <name type="scientific">Klebsormidium nitens</name>
    <name type="common">Green alga</name>
    <name type="synonym">Ulothrix nitens</name>
    <dbReference type="NCBI Taxonomy" id="105231"/>
    <lineage>
        <taxon>Eukaryota</taxon>
        <taxon>Viridiplantae</taxon>
        <taxon>Streptophyta</taxon>
        <taxon>Klebsormidiophyceae</taxon>
        <taxon>Klebsormidiales</taxon>
        <taxon>Klebsormidiaceae</taxon>
        <taxon>Klebsormidium</taxon>
    </lineage>
</organism>
<feature type="domain" description="Splicing factor SF3a60 /Prp9 subunit C-terminal" evidence="6">
    <location>
        <begin position="397"/>
        <end position="516"/>
    </location>
</feature>
<gene>
    <name evidence="10" type="ORF">KFL_000270120</name>
</gene>
<dbReference type="GO" id="GO:0000398">
    <property type="term" value="P:mRNA splicing, via spliceosome"/>
    <property type="evidence" value="ECO:0000318"/>
    <property type="project" value="GO_Central"/>
</dbReference>
<evidence type="ECO:0000256" key="1">
    <source>
        <dbReference type="ARBA" id="ARBA00004123"/>
    </source>
</evidence>
<comment type="subcellular location">
    <subcellularLocation>
        <location evidence="1">Nucleus</location>
    </subcellularLocation>
</comment>
<keyword evidence="11" id="KW-1185">Reference proteome</keyword>
<proteinExistence type="predicted"/>
<dbReference type="InterPro" id="IPR021966">
    <property type="entry name" value="SF3a60_bindingd"/>
</dbReference>
<feature type="domain" description="Splicing factor SF3a60 binding" evidence="7">
    <location>
        <begin position="83"/>
        <end position="107"/>
    </location>
</feature>
<evidence type="ECO:0000259" key="8">
    <source>
        <dbReference type="Pfam" id="PF13297"/>
    </source>
</evidence>
<dbReference type="OrthoDB" id="2160351at2759"/>
<dbReference type="Proteomes" id="UP000054558">
    <property type="component" value="Unassembled WGS sequence"/>
</dbReference>
<dbReference type="GO" id="GO:0005681">
    <property type="term" value="C:spliceosomal complex"/>
    <property type="evidence" value="ECO:0000318"/>
    <property type="project" value="GO_Central"/>
</dbReference>
<reference evidence="10 11" key="1">
    <citation type="journal article" date="2014" name="Nat. Commun.">
        <title>Klebsormidium flaccidum genome reveals primary factors for plant terrestrial adaptation.</title>
        <authorList>
            <person name="Hori K."/>
            <person name="Maruyama F."/>
            <person name="Fujisawa T."/>
            <person name="Togashi T."/>
            <person name="Yamamoto N."/>
            <person name="Seo M."/>
            <person name="Sato S."/>
            <person name="Yamada T."/>
            <person name="Mori H."/>
            <person name="Tajima N."/>
            <person name="Moriyama T."/>
            <person name="Ikeuchi M."/>
            <person name="Watanabe M."/>
            <person name="Wada H."/>
            <person name="Kobayashi K."/>
            <person name="Saito M."/>
            <person name="Masuda T."/>
            <person name="Sasaki-Sekimoto Y."/>
            <person name="Mashiguchi K."/>
            <person name="Awai K."/>
            <person name="Shimojima M."/>
            <person name="Masuda S."/>
            <person name="Iwai M."/>
            <person name="Nobusawa T."/>
            <person name="Narise T."/>
            <person name="Kondo S."/>
            <person name="Saito H."/>
            <person name="Sato R."/>
            <person name="Murakawa M."/>
            <person name="Ihara Y."/>
            <person name="Oshima-Yamada Y."/>
            <person name="Ohtaka K."/>
            <person name="Satoh M."/>
            <person name="Sonobe K."/>
            <person name="Ishii M."/>
            <person name="Ohtani R."/>
            <person name="Kanamori-Sato M."/>
            <person name="Honoki R."/>
            <person name="Miyazaki D."/>
            <person name="Mochizuki H."/>
            <person name="Umetsu J."/>
            <person name="Higashi K."/>
            <person name="Shibata D."/>
            <person name="Kamiya Y."/>
            <person name="Sato N."/>
            <person name="Nakamura Y."/>
            <person name="Tabata S."/>
            <person name="Ida S."/>
            <person name="Kurokawa K."/>
            <person name="Ohta H."/>
        </authorList>
    </citation>
    <scope>NUCLEOTIDE SEQUENCE [LARGE SCALE GENOMIC DNA]</scope>
    <source>
        <strain evidence="10 11">NIES-2285</strain>
    </source>
</reference>
<evidence type="ECO:0000313" key="11">
    <source>
        <dbReference type="Proteomes" id="UP000054558"/>
    </source>
</evidence>
<dbReference type="PANTHER" id="PTHR12786">
    <property type="entry name" value="SPLICING FACTOR SF3A-RELATED"/>
    <property type="match status" value="1"/>
</dbReference>
<keyword evidence="3" id="KW-0508">mRNA splicing</keyword>